<proteinExistence type="predicted"/>
<protein>
    <submittedName>
        <fullName evidence="1">Uncharacterized protein</fullName>
    </submittedName>
</protein>
<evidence type="ECO:0000313" key="2">
    <source>
        <dbReference type="Proteomes" id="UP000182888"/>
    </source>
</evidence>
<accession>A0A0K2VTR6</accession>
<dbReference type="AlphaFoldDB" id="A0A0K2VTR6"/>
<evidence type="ECO:0000313" key="1">
    <source>
        <dbReference type="EMBL" id="CDX53195.1"/>
    </source>
</evidence>
<organism evidence="1 2">
    <name type="scientific">Mesorhizobium plurifarium</name>
    <dbReference type="NCBI Taxonomy" id="69974"/>
    <lineage>
        <taxon>Bacteria</taxon>
        <taxon>Pseudomonadati</taxon>
        <taxon>Pseudomonadota</taxon>
        <taxon>Alphaproteobacteria</taxon>
        <taxon>Hyphomicrobiales</taxon>
        <taxon>Phyllobacteriaceae</taxon>
        <taxon>Mesorhizobium</taxon>
    </lineage>
</organism>
<name>A0A0K2VTR6_MESPL</name>
<sequence>MWPSGLACCPLAKQLVASSIKVQSADGLQSSDQVAIAAIGRRMIGMRGFIEPGGAFVLVAARPAPVNGTTGDGCVIRHNFQLPVDTHLPHHAFHQGGFGVSPDQIFEKAHVGTLLRPQIIAISGGVRR</sequence>
<dbReference type="EMBL" id="CCND01000008">
    <property type="protein sequence ID" value="CDX53195.1"/>
    <property type="molecule type" value="Genomic_DNA"/>
</dbReference>
<dbReference type="Proteomes" id="UP000182888">
    <property type="component" value="Unassembled WGS sequence"/>
</dbReference>
<gene>
    <name evidence="1" type="ORF">MPL1032_160230</name>
</gene>
<reference evidence="2" key="1">
    <citation type="submission" date="2014-08" db="EMBL/GenBank/DDBJ databases">
        <authorList>
            <person name="Edwards T."/>
        </authorList>
    </citation>
    <scope>NUCLEOTIDE SEQUENCE [LARGE SCALE GENOMIC DNA]</scope>
</reference>